<accession>A0AAE1TL09</accession>
<feature type="compositionally biased region" description="Polar residues" evidence="1">
    <location>
        <begin position="9"/>
        <end position="22"/>
    </location>
</feature>
<dbReference type="EMBL" id="JAWZYT010005847">
    <property type="protein sequence ID" value="KAK4289473.1"/>
    <property type="molecule type" value="Genomic_DNA"/>
</dbReference>
<comment type="caution">
    <text evidence="2">The sequence shown here is derived from an EMBL/GenBank/DDBJ whole genome shotgun (WGS) entry which is preliminary data.</text>
</comment>
<organism evidence="2 3">
    <name type="scientific">Petrolisthes manimaculis</name>
    <dbReference type="NCBI Taxonomy" id="1843537"/>
    <lineage>
        <taxon>Eukaryota</taxon>
        <taxon>Metazoa</taxon>
        <taxon>Ecdysozoa</taxon>
        <taxon>Arthropoda</taxon>
        <taxon>Crustacea</taxon>
        <taxon>Multicrustacea</taxon>
        <taxon>Malacostraca</taxon>
        <taxon>Eumalacostraca</taxon>
        <taxon>Eucarida</taxon>
        <taxon>Decapoda</taxon>
        <taxon>Pleocyemata</taxon>
        <taxon>Anomura</taxon>
        <taxon>Galatheoidea</taxon>
        <taxon>Porcellanidae</taxon>
        <taxon>Petrolisthes</taxon>
    </lineage>
</organism>
<feature type="region of interest" description="Disordered" evidence="1">
    <location>
        <begin position="131"/>
        <end position="201"/>
    </location>
</feature>
<dbReference type="AlphaFoldDB" id="A0AAE1TL09"/>
<feature type="region of interest" description="Disordered" evidence="1">
    <location>
        <begin position="1"/>
        <end position="23"/>
    </location>
</feature>
<proteinExistence type="predicted"/>
<name>A0AAE1TL09_9EUCA</name>
<gene>
    <name evidence="2" type="ORF">Pmani_037555</name>
</gene>
<evidence type="ECO:0000256" key="1">
    <source>
        <dbReference type="SAM" id="MobiDB-lite"/>
    </source>
</evidence>
<evidence type="ECO:0000313" key="3">
    <source>
        <dbReference type="Proteomes" id="UP001292094"/>
    </source>
</evidence>
<evidence type="ECO:0000313" key="2">
    <source>
        <dbReference type="EMBL" id="KAK4289473.1"/>
    </source>
</evidence>
<protein>
    <submittedName>
        <fullName evidence="2">Uncharacterized protein</fullName>
    </submittedName>
</protein>
<keyword evidence="3" id="KW-1185">Reference proteome</keyword>
<dbReference type="Proteomes" id="UP001292094">
    <property type="component" value="Unassembled WGS sequence"/>
</dbReference>
<reference evidence="2" key="1">
    <citation type="submission" date="2023-11" db="EMBL/GenBank/DDBJ databases">
        <title>Genome assemblies of two species of porcelain crab, Petrolisthes cinctipes and Petrolisthes manimaculis (Anomura: Porcellanidae).</title>
        <authorList>
            <person name="Angst P."/>
        </authorList>
    </citation>
    <scope>NUCLEOTIDE SEQUENCE</scope>
    <source>
        <strain evidence="2">PB745_02</strain>
        <tissue evidence="2">Gill</tissue>
    </source>
</reference>
<sequence>MFGLPRGYLQSQEEGTKNQEGTSRWIPAVKGTQMMAKVCKNIDPRIAQKKDPLMMTTTHVRPDHDHPRTLLMPDLTEGNSSVLLTTDRSWTCRSEHSIICSSSDVVGSSRSEKTHSDPCDSGIQVAGTYLQRGTSQQHKGKRDEVGTSLRNFNNNNNTNTTNNTTNTTTTTNFTNTNTNTNITTNNTTYTTNNNTSSQEGL</sequence>
<feature type="compositionally biased region" description="Low complexity" evidence="1">
    <location>
        <begin position="151"/>
        <end position="195"/>
    </location>
</feature>